<dbReference type="EMBL" id="DYXT01000006">
    <property type="protein sequence ID" value="HJE38268.1"/>
    <property type="molecule type" value="Genomic_DNA"/>
</dbReference>
<organism evidence="1 2">
    <name type="scientific">Candidatus Amulumruptor caecigallinarius</name>
    <dbReference type="NCBI Taxonomy" id="2109911"/>
    <lineage>
        <taxon>Bacteria</taxon>
        <taxon>Pseudomonadati</taxon>
        <taxon>Bacteroidota</taxon>
        <taxon>Bacteroidia</taxon>
        <taxon>Bacteroidales</taxon>
        <taxon>Muribaculaceae</taxon>
        <taxon>Candidatus Amulumruptor</taxon>
    </lineage>
</organism>
<dbReference type="Proteomes" id="UP000711407">
    <property type="component" value="Unassembled WGS sequence"/>
</dbReference>
<protein>
    <submittedName>
        <fullName evidence="1">DUF4134 domain-containing protein</fullName>
    </submittedName>
</protein>
<reference evidence="1" key="1">
    <citation type="journal article" date="2021" name="PeerJ">
        <title>Extensive microbial diversity within the chicken gut microbiome revealed by metagenomics and culture.</title>
        <authorList>
            <person name="Gilroy R."/>
            <person name="Ravi A."/>
            <person name="Getino M."/>
            <person name="Pursley I."/>
            <person name="Horton D.L."/>
            <person name="Alikhan N.F."/>
            <person name="Baker D."/>
            <person name="Gharbi K."/>
            <person name="Hall N."/>
            <person name="Watson M."/>
            <person name="Adriaenssens E.M."/>
            <person name="Foster-Nyarko E."/>
            <person name="Jarju S."/>
            <person name="Secka A."/>
            <person name="Antonio M."/>
            <person name="Oren A."/>
            <person name="Chaudhuri R.R."/>
            <person name="La Ragione R."/>
            <person name="Hildebrand F."/>
            <person name="Pallen M.J."/>
        </authorList>
    </citation>
    <scope>NUCLEOTIDE SEQUENCE</scope>
    <source>
        <strain evidence="1">4100</strain>
    </source>
</reference>
<comment type="caution">
    <text evidence="1">The sequence shown here is derived from an EMBL/GenBank/DDBJ whole genome shotgun (WGS) entry which is preliminary data.</text>
</comment>
<proteinExistence type="predicted"/>
<dbReference type="Pfam" id="PF13572">
    <property type="entry name" value="DUF4134"/>
    <property type="match status" value="1"/>
</dbReference>
<sequence length="117" mass="12502">MNTYKNFLRGLVHVKNSRVGPLFIIAIIVLAFSQTAYAEGSVGASAIDAATNQLNGYDIAVKKLLYAIAAIISLVGAFNVYFKMQNGDQDVKKTIMLTLGGCVALVALAQALPKFFS</sequence>
<accession>A0A4V1LA99</accession>
<evidence type="ECO:0000313" key="2">
    <source>
        <dbReference type="Proteomes" id="UP000711407"/>
    </source>
</evidence>
<dbReference type="AlphaFoldDB" id="A0A4V1LA99"/>
<evidence type="ECO:0000313" key="1">
    <source>
        <dbReference type="EMBL" id="HJE38268.1"/>
    </source>
</evidence>
<reference evidence="1" key="2">
    <citation type="submission" date="2021-09" db="EMBL/GenBank/DDBJ databases">
        <authorList>
            <person name="Gilroy R."/>
        </authorList>
    </citation>
    <scope>NUCLEOTIDE SEQUENCE</scope>
    <source>
        <strain evidence="1">4100</strain>
    </source>
</reference>
<name>A0A4V1LA99_9BACT</name>
<gene>
    <name evidence="1" type="ORF">K8V47_00670</name>
</gene>
<dbReference type="InterPro" id="IPR025408">
    <property type="entry name" value="DUF4134"/>
</dbReference>